<organism evidence="2 3">
    <name type="scientific">Caenorhabditis remanei</name>
    <name type="common">Caenorhabditis vulgaris</name>
    <dbReference type="NCBI Taxonomy" id="31234"/>
    <lineage>
        <taxon>Eukaryota</taxon>
        <taxon>Metazoa</taxon>
        <taxon>Ecdysozoa</taxon>
        <taxon>Nematoda</taxon>
        <taxon>Chromadorea</taxon>
        <taxon>Rhabditida</taxon>
        <taxon>Rhabditina</taxon>
        <taxon>Rhabditomorpha</taxon>
        <taxon>Rhabditoidea</taxon>
        <taxon>Rhabditidae</taxon>
        <taxon>Peloderinae</taxon>
        <taxon>Caenorhabditis</taxon>
    </lineage>
</organism>
<accession>A0A6A5GA03</accession>
<evidence type="ECO:0000313" key="2">
    <source>
        <dbReference type="EMBL" id="KAF1751484.1"/>
    </source>
</evidence>
<name>A0A6A5GA03_CAERE</name>
<proteinExistence type="predicted"/>
<dbReference type="AlphaFoldDB" id="A0A6A5GA03"/>
<keyword evidence="1" id="KW-0732">Signal</keyword>
<dbReference type="KEGG" id="crq:GCK72_018038"/>
<dbReference type="CTD" id="78776624"/>
<feature type="signal peptide" evidence="1">
    <location>
        <begin position="1"/>
        <end position="26"/>
    </location>
</feature>
<comment type="caution">
    <text evidence="2">The sequence shown here is derived from an EMBL/GenBank/DDBJ whole genome shotgun (WGS) entry which is preliminary data.</text>
</comment>
<evidence type="ECO:0000313" key="3">
    <source>
        <dbReference type="Proteomes" id="UP000483820"/>
    </source>
</evidence>
<reference evidence="2 3" key="1">
    <citation type="submission" date="2019-12" db="EMBL/GenBank/DDBJ databases">
        <title>Chromosome-level assembly of the Caenorhabditis remanei genome.</title>
        <authorList>
            <person name="Teterina A.A."/>
            <person name="Willis J.H."/>
            <person name="Phillips P.C."/>
        </authorList>
    </citation>
    <scope>NUCLEOTIDE SEQUENCE [LARGE SCALE GENOMIC DNA]</scope>
    <source>
        <strain evidence="2 3">PX506</strain>
        <tissue evidence="2">Whole organism</tissue>
    </source>
</reference>
<evidence type="ECO:0000256" key="1">
    <source>
        <dbReference type="SAM" id="SignalP"/>
    </source>
</evidence>
<sequence length="91" mass="9490">MNLCAGSLLVSLELVLLLLDECFVGGLIGFGLSGDVGVCLGLKLVEDSLCSFMISLDWLELTLVALSDLSDSSGGSIRDSGGNKLSLHLIF</sequence>
<dbReference type="GeneID" id="78776624"/>
<dbReference type="EMBL" id="WUAV01000005">
    <property type="protein sequence ID" value="KAF1751484.1"/>
    <property type="molecule type" value="Genomic_DNA"/>
</dbReference>
<protein>
    <submittedName>
        <fullName evidence="2">Uncharacterized protein</fullName>
    </submittedName>
</protein>
<dbReference type="Proteomes" id="UP000483820">
    <property type="component" value="Chromosome V"/>
</dbReference>
<gene>
    <name evidence="2" type="ORF">GCK72_018038</name>
</gene>
<feature type="chain" id="PRO_5025334533" evidence="1">
    <location>
        <begin position="27"/>
        <end position="91"/>
    </location>
</feature>
<dbReference type="RefSeq" id="XP_053581276.1">
    <property type="nucleotide sequence ID" value="XM_053732363.1"/>
</dbReference>